<dbReference type="AlphaFoldDB" id="V4GTL0"/>
<accession>V4GTL0</accession>
<proteinExistence type="predicted"/>
<gene>
    <name evidence="1" type="ORF">K933_08277</name>
</gene>
<dbReference type="Proteomes" id="UP000017840">
    <property type="component" value="Unassembled WGS sequence"/>
</dbReference>
<protein>
    <recommendedName>
        <fullName evidence="3">STAS/SEC14 domain-containing protein</fullName>
    </recommendedName>
</protein>
<sequence length="135" mass="15347">MSPELVKKTNEQVVEYDSELGVPVFTWNAFVTGETFRSIAREWESFIAEKGVERYVVNTQKVTTHDDADKQWLAEEWIPSLIDHGVRAGAGVYADSAIATMEMSKVETQLSSIHPDFEFRVFATDDEAREWLASQ</sequence>
<evidence type="ECO:0000313" key="1">
    <source>
        <dbReference type="EMBL" id="ESP88441.1"/>
    </source>
</evidence>
<keyword evidence="2" id="KW-1185">Reference proteome</keyword>
<evidence type="ECO:0008006" key="3">
    <source>
        <dbReference type="Google" id="ProtNLM"/>
    </source>
</evidence>
<name>V4GTL0_9EURY</name>
<dbReference type="EMBL" id="ASGZ01000028">
    <property type="protein sequence ID" value="ESP88441.1"/>
    <property type="molecule type" value="Genomic_DNA"/>
</dbReference>
<dbReference type="PATRIC" id="fig|1324957.4.peg.1680"/>
<evidence type="ECO:0000313" key="2">
    <source>
        <dbReference type="Proteomes" id="UP000017840"/>
    </source>
</evidence>
<dbReference type="eggNOG" id="arCOG10953">
    <property type="taxonomic scope" value="Archaea"/>
</dbReference>
<reference evidence="1 2" key="1">
    <citation type="journal article" date="2013" name="Genome Announc.">
        <title>Draft Genome Sequence of 'Candidatus Halobonum tyrrellensis' Strain G22, Isolated from the Hypersaline Waters of Lake Tyrrell, Australia.</title>
        <authorList>
            <person name="Ugalde J.A."/>
            <person name="Narasingarao P."/>
            <person name="Kuo S."/>
            <person name="Podell S."/>
            <person name="Allen E.E."/>
        </authorList>
    </citation>
    <scope>NUCLEOTIDE SEQUENCE [LARGE SCALE GENOMIC DNA]</scope>
    <source>
        <strain evidence="1 2">G22</strain>
    </source>
</reference>
<comment type="caution">
    <text evidence="1">The sequence shown here is derived from an EMBL/GenBank/DDBJ whole genome shotgun (WGS) entry which is preliminary data.</text>
</comment>
<dbReference type="RefSeq" id="WP_023394240.1">
    <property type="nucleotide sequence ID" value="NZ_ASGZ01000028.1"/>
</dbReference>
<organism evidence="1 2">
    <name type="scientific">Candidatus Halobonum tyrrellensis G22</name>
    <dbReference type="NCBI Taxonomy" id="1324957"/>
    <lineage>
        <taxon>Archaea</taxon>
        <taxon>Methanobacteriati</taxon>
        <taxon>Methanobacteriota</taxon>
        <taxon>Stenosarchaea group</taxon>
        <taxon>Halobacteria</taxon>
        <taxon>Halobacteriales</taxon>
        <taxon>Haloferacaceae</taxon>
        <taxon>Candidatus Halobonum</taxon>
    </lineage>
</organism>